<evidence type="ECO:0000313" key="6">
    <source>
        <dbReference type="EMBL" id="GAA1686632.1"/>
    </source>
</evidence>
<dbReference type="NCBIfam" id="TIGR00531">
    <property type="entry name" value="BCCP"/>
    <property type="match status" value="1"/>
</dbReference>
<keyword evidence="7" id="KW-1185">Reference proteome</keyword>
<dbReference type="PRINTS" id="PR01071">
    <property type="entry name" value="ACOABIOTINCC"/>
</dbReference>
<gene>
    <name evidence="6" type="primary">accB</name>
    <name evidence="6" type="ORF">GCM10009807_32820</name>
</gene>
<name>A0ABP4TE82_9MICO</name>
<dbReference type="InterPro" id="IPR050709">
    <property type="entry name" value="Biotin_Carboxyl_Carrier/Decarb"/>
</dbReference>
<protein>
    <recommendedName>
        <fullName evidence="1 3">Biotin carboxyl carrier protein of acetyl-CoA carboxylase</fullName>
    </recommendedName>
</protein>
<comment type="function">
    <text evidence="3">This protein is a component of the acetyl coenzyme A carboxylase complex; first, biotin carboxylase catalyzes the carboxylation of the carrier protein and then the transcarboxylase transfers the carboxyl group to form malonyl-CoA.</text>
</comment>
<keyword evidence="3" id="KW-0275">Fatty acid biosynthesis</keyword>
<evidence type="ECO:0000256" key="3">
    <source>
        <dbReference type="RuleBase" id="RU364072"/>
    </source>
</evidence>
<evidence type="ECO:0000259" key="5">
    <source>
        <dbReference type="PROSITE" id="PS50968"/>
    </source>
</evidence>
<dbReference type="Pfam" id="PF00364">
    <property type="entry name" value="Biotin_lipoyl"/>
    <property type="match status" value="1"/>
</dbReference>
<dbReference type="CDD" id="cd06850">
    <property type="entry name" value="biotinyl_domain"/>
    <property type="match status" value="1"/>
</dbReference>
<comment type="pathway">
    <text evidence="3">Lipid metabolism; fatty acid biosynthesis.</text>
</comment>
<evidence type="ECO:0000256" key="2">
    <source>
        <dbReference type="ARBA" id="ARBA00023267"/>
    </source>
</evidence>
<reference evidence="7" key="1">
    <citation type="journal article" date="2019" name="Int. J. Syst. Evol. Microbiol.">
        <title>The Global Catalogue of Microorganisms (GCM) 10K type strain sequencing project: providing services to taxonomists for standard genome sequencing and annotation.</title>
        <authorList>
            <consortium name="The Broad Institute Genomics Platform"/>
            <consortium name="The Broad Institute Genome Sequencing Center for Infectious Disease"/>
            <person name="Wu L."/>
            <person name="Ma J."/>
        </authorList>
    </citation>
    <scope>NUCLEOTIDE SEQUENCE [LARGE SCALE GENOMIC DNA]</scope>
    <source>
        <strain evidence="7">JCM 15575</strain>
    </source>
</reference>
<comment type="caution">
    <text evidence="6">The sequence shown here is derived from an EMBL/GenBank/DDBJ whole genome shotgun (WGS) entry which is preliminary data.</text>
</comment>
<dbReference type="EMBL" id="BAAAPK010000004">
    <property type="protein sequence ID" value="GAA1686632.1"/>
    <property type="molecule type" value="Genomic_DNA"/>
</dbReference>
<proteinExistence type="predicted"/>
<sequence length="169" mass="17394">MPLDQPDIRELKAIIDWVNLTPDVQELSLKYGDVELFVSRGGQGHIATSRKPTTPATSPAPPAAPPAREATAPVPSAPAPAPPTIAAPGDVVITAPMVGTFYAAPSPAAPAFVSVGGRVTPTTVVGIVEVMKLMNSIEAGVLGTVTRIMATNEQAVEFGQPLLVITPDV</sequence>
<dbReference type="PROSITE" id="PS50968">
    <property type="entry name" value="BIOTINYL_LIPOYL"/>
    <property type="match status" value="1"/>
</dbReference>
<evidence type="ECO:0000256" key="4">
    <source>
        <dbReference type="SAM" id="MobiDB-lite"/>
    </source>
</evidence>
<evidence type="ECO:0000313" key="7">
    <source>
        <dbReference type="Proteomes" id="UP001500596"/>
    </source>
</evidence>
<evidence type="ECO:0000256" key="1">
    <source>
        <dbReference type="ARBA" id="ARBA00017562"/>
    </source>
</evidence>
<keyword evidence="3" id="KW-0443">Lipid metabolism</keyword>
<dbReference type="RefSeq" id="WP_344056103.1">
    <property type="nucleotide sequence ID" value="NZ_BAAAPK010000004.1"/>
</dbReference>
<feature type="domain" description="Lipoyl-binding" evidence="5">
    <location>
        <begin position="90"/>
        <end position="166"/>
    </location>
</feature>
<feature type="region of interest" description="Disordered" evidence="4">
    <location>
        <begin position="44"/>
        <end position="82"/>
    </location>
</feature>
<dbReference type="Gene3D" id="2.40.50.100">
    <property type="match status" value="1"/>
</dbReference>
<keyword evidence="2 3" id="KW-0092">Biotin</keyword>
<dbReference type="InterPro" id="IPR001249">
    <property type="entry name" value="AcCoA_biotinCC"/>
</dbReference>
<keyword evidence="3" id="KW-0276">Fatty acid metabolism</keyword>
<dbReference type="PANTHER" id="PTHR45266:SF3">
    <property type="entry name" value="OXALOACETATE DECARBOXYLASE ALPHA CHAIN"/>
    <property type="match status" value="1"/>
</dbReference>
<feature type="compositionally biased region" description="Low complexity" evidence="4">
    <location>
        <begin position="47"/>
        <end position="57"/>
    </location>
</feature>
<dbReference type="PANTHER" id="PTHR45266">
    <property type="entry name" value="OXALOACETATE DECARBOXYLASE ALPHA CHAIN"/>
    <property type="match status" value="1"/>
</dbReference>
<dbReference type="InterPro" id="IPR011053">
    <property type="entry name" value="Single_hybrid_motif"/>
</dbReference>
<dbReference type="SUPFAM" id="SSF51230">
    <property type="entry name" value="Single hybrid motif"/>
    <property type="match status" value="1"/>
</dbReference>
<organism evidence="6 7">
    <name type="scientific">Microbacterium lacus</name>
    <dbReference type="NCBI Taxonomy" id="415217"/>
    <lineage>
        <taxon>Bacteria</taxon>
        <taxon>Bacillati</taxon>
        <taxon>Actinomycetota</taxon>
        <taxon>Actinomycetes</taxon>
        <taxon>Micrococcales</taxon>
        <taxon>Microbacteriaceae</taxon>
        <taxon>Microbacterium</taxon>
    </lineage>
</organism>
<dbReference type="InterPro" id="IPR000089">
    <property type="entry name" value="Biotin_lipoyl"/>
</dbReference>
<dbReference type="Proteomes" id="UP001500596">
    <property type="component" value="Unassembled WGS sequence"/>
</dbReference>
<keyword evidence="3" id="KW-0444">Lipid biosynthesis</keyword>
<accession>A0ABP4TE82</accession>